<feature type="region of interest" description="Disordered" evidence="2">
    <location>
        <begin position="1526"/>
        <end position="1554"/>
    </location>
</feature>
<dbReference type="EMBL" id="UZAE01000445">
    <property type="protein sequence ID" value="VDN97081.1"/>
    <property type="molecule type" value="Genomic_DNA"/>
</dbReference>
<feature type="coiled-coil region" evidence="1">
    <location>
        <begin position="914"/>
        <end position="1108"/>
    </location>
</feature>
<protein>
    <submittedName>
        <fullName evidence="5">Protein SOGA3</fullName>
    </submittedName>
</protein>
<feature type="compositionally biased region" description="Low complexity" evidence="2">
    <location>
        <begin position="1"/>
        <end position="14"/>
    </location>
</feature>
<gene>
    <name evidence="3" type="ORF">HNAJ_LOCUS1222</name>
</gene>
<feature type="region of interest" description="Disordered" evidence="2">
    <location>
        <begin position="1118"/>
        <end position="1145"/>
    </location>
</feature>
<evidence type="ECO:0000313" key="5">
    <source>
        <dbReference type="WBParaSite" id="HNAJ_0000122201-mRNA-1"/>
    </source>
</evidence>
<feature type="coiled-coil region" evidence="1">
    <location>
        <begin position="493"/>
        <end position="591"/>
    </location>
</feature>
<feature type="coiled-coil region" evidence="1">
    <location>
        <begin position="1374"/>
        <end position="1430"/>
    </location>
</feature>
<organism evidence="5">
    <name type="scientific">Rodentolepis nana</name>
    <name type="common">Dwarf tapeworm</name>
    <name type="synonym">Hymenolepis nana</name>
    <dbReference type="NCBI Taxonomy" id="102285"/>
    <lineage>
        <taxon>Eukaryota</taxon>
        <taxon>Metazoa</taxon>
        <taxon>Spiralia</taxon>
        <taxon>Lophotrochozoa</taxon>
        <taxon>Platyhelminthes</taxon>
        <taxon>Cestoda</taxon>
        <taxon>Eucestoda</taxon>
        <taxon>Cyclophyllidea</taxon>
        <taxon>Hymenolepididae</taxon>
        <taxon>Rodentolepis</taxon>
    </lineage>
</organism>
<accession>A0A0R3T2P2</accession>
<feature type="region of interest" description="Disordered" evidence="2">
    <location>
        <begin position="82"/>
        <end position="150"/>
    </location>
</feature>
<evidence type="ECO:0000256" key="1">
    <source>
        <dbReference type="SAM" id="Coils"/>
    </source>
</evidence>
<sequence length="1884" mass="213127">MFPRRSSLPSNPSSENTTVRRECRTFEPQQWRPSVCKNCFRTEPEHNMPNTTTAIATNAVQNQNPITSTAVSTIEGVPGTINAWPATPAVSRKPGPMDPGQSRTHGQTPAPTRRSGQNSQRSADEIQRGIPQRGTPAPSQILLPQPLGPDRAAQVGASGVFSSASSIDARYVEELENDFFDLEDKYDALARERNDLSMELEAKVRSVEELQISLEQYKEKVSTLERRCTHLEEEIKTYRERLRLPESDQGGVAGGAGVDLKASALVAALEGGEGSDDLKIRLNQVEQLCQDVMEENEALKEEIEEMQREIEEMHDHFQEEDRDSMREMQRDLEAANKTCRILQFKLRKAERRFEQVEAERASLEERLSRLESQLYSETDIGHIRTLEDELRIAKEVTTRLNNELDILEEKRQFYEDENHQLKDELQLCQNRRITSENEVDRLRLELDKLKCESRFAERGPLQVTDKKAGRQSTGLSTTPPALSTEQNELIRALQTTKEREADLSEQLRFAEEELRKMNRRMAEAQADNNALSRQLERLSMQQARGESPRATASQVKKEFAATQQEAKRAEVDETAAKLKAAQEELENRKETDTLIIKRMHQLANEFLTLKATYKEIDWLEKYNEAVEAQRDAENQVASLKRKLVESSTELPSSVVARIESRRPSLKSSDSRAAMSKDWLLQKLDMHDKEMSDLETEISALRNSTDNLKMQSQKLGEEHAEFKNEADQREKDLRMHIENLERKDFIVSSLLELMVQRTNFLQEQLEKTSPTDVEKESTRELKNLQEILLKEREKAKILEEQLQSGALIIPRPMLSENERSRLKEIDVLKSQVGPFGLNLTLPMECVLEEKEEIIEDHESQIRDLRNRLERAKKMNDAMKILIDKDAVDSSRISASTSSPASAVATLESKQNALEISGYRKEIDSMRKEIAILQQKVLQIEKVREKLILENKDLQEELKLREDSLFDQDDELEKRNADLAKAKRALELMQVELNEARKGLAVARAQEGMSTKISTTLAENERLKSELRRLEEELSVTMMNLEKARAIEADLLDKNKQLGLDLKNKESLVQEKDDLLNEVKKDSQRLDEELNSTRQAATEAQNKIKKLEATICVFNRIKQNENGNSGADSAPGNSIGRDSNRDTRRIEMDRLRRECTALRQERDEIAKEARRDRQLFEKRLQEACNKLNSLSETSPSSTSRSAIAGDLFTRATAEKQINKKLNLFNEHIAKQNSIISQLKIKNEIIQNKVLEYQRRYANLKEQYEAEQEAWLSERVVLESKAKEQEERKNTIASTRKSLQETSIRLAEVELNFEKERQKFESELARLETEKSELKVQLAQLKEQQKLPKVLQRFSASPARSGHISMVNAAASGNVASTETARRLDSAERTIARLKTEIQNRIEAQSQITIDAIKEAEAARGAAECQMESLNEQLLQLNLFREQAELFRERLIESEQGADREFKIWTEEREDLLCRIEDSRISVEQWCIRLANREGIEGLKSEEIINDIVAEMERWRNCRQHIPIFQRRSHTSDTQSMMGESMLGTPASQPKTPLSAGHRSTSVEWFNRSGNGGFRGSTVSLAGGISSSLARSVTPSLTRCGRSVSPDVSVRKITNYPDPTPGFLIRSRQPSVDSLGSVSDLSTRPFNSPGKPPLRQPISPARRKFFEESSITTPSEPGSLKTESFTFPLSSSNVIIKHPSELRHVTTVVPASSSNTESSEGNSILAASVPPKKEPTPSVLSRISSKLTGSKTDLSRHKTPPKEKRQSPPKVSSSSPTSKSPKQKKKSPSRTSPPKTTSTPSQPTASDSLKTSTTTPTVKVQPLSTKRRESEMIQSIASKLHSTAEASTKTSGFSSGSFPLKTSRSASLTTPSISPSIMALRQKFGGK</sequence>
<feature type="compositionally biased region" description="Low complexity" evidence="2">
    <location>
        <begin position="1765"/>
        <end position="1777"/>
    </location>
</feature>
<dbReference type="OrthoDB" id="10036174at2759"/>
<dbReference type="InterPro" id="IPR049885">
    <property type="entry name" value="MTCL1-3"/>
</dbReference>
<keyword evidence="1" id="KW-0175">Coiled coil</keyword>
<feature type="region of interest" description="Disordered" evidence="2">
    <location>
        <begin position="1706"/>
        <end position="1867"/>
    </location>
</feature>
<dbReference type="PANTHER" id="PTHR15742:SF5">
    <property type="entry name" value="GIRDIN"/>
    <property type="match status" value="1"/>
</dbReference>
<feature type="coiled-coil region" evidence="1">
    <location>
        <begin position="773"/>
        <end position="800"/>
    </location>
</feature>
<feature type="region of interest" description="Disordered" evidence="2">
    <location>
        <begin position="1"/>
        <end position="21"/>
    </location>
</feature>
<dbReference type="PANTHER" id="PTHR15742">
    <property type="entry name" value="GIRDIN"/>
    <property type="match status" value="1"/>
</dbReference>
<name>A0A0R3T2P2_RODNA</name>
<dbReference type="Gene3D" id="1.20.5.340">
    <property type="match status" value="1"/>
</dbReference>
<feature type="compositionally biased region" description="Low complexity" evidence="2">
    <location>
        <begin position="1786"/>
        <end position="1801"/>
    </location>
</feature>
<evidence type="ECO:0000313" key="3">
    <source>
        <dbReference type="EMBL" id="VDN97081.1"/>
    </source>
</evidence>
<evidence type="ECO:0000256" key="2">
    <source>
        <dbReference type="SAM" id="MobiDB-lite"/>
    </source>
</evidence>
<feature type="compositionally biased region" description="Basic and acidic residues" evidence="2">
    <location>
        <begin position="1750"/>
        <end position="1763"/>
    </location>
</feature>
<feature type="coiled-coil region" evidence="1">
    <location>
        <begin position="846"/>
        <end position="880"/>
    </location>
</feature>
<dbReference type="WBParaSite" id="HNAJ_0000122201-mRNA-1">
    <property type="protein sequence ID" value="HNAJ_0000122201-mRNA-1"/>
    <property type="gene ID" value="HNAJ_0000122201"/>
</dbReference>
<feature type="compositionally biased region" description="Low complexity" evidence="2">
    <location>
        <begin position="1709"/>
        <end position="1720"/>
    </location>
</feature>
<feature type="compositionally biased region" description="Polar residues" evidence="2">
    <location>
        <begin position="101"/>
        <end position="121"/>
    </location>
</feature>
<feature type="coiled-coil region" evidence="1">
    <location>
        <begin position="683"/>
        <end position="742"/>
    </location>
</feature>
<dbReference type="SUPFAM" id="SSF57997">
    <property type="entry name" value="Tropomyosin"/>
    <property type="match status" value="1"/>
</dbReference>
<evidence type="ECO:0000313" key="4">
    <source>
        <dbReference type="Proteomes" id="UP000278807"/>
    </source>
</evidence>
<proteinExistence type="predicted"/>
<feature type="compositionally biased region" description="Polar residues" evidence="2">
    <location>
        <begin position="1857"/>
        <end position="1867"/>
    </location>
</feature>
<feature type="compositionally biased region" description="Basic and acidic residues" evidence="2">
    <location>
        <begin position="1136"/>
        <end position="1145"/>
    </location>
</feature>
<feature type="coiled-coil region" evidence="1">
    <location>
        <begin position="1233"/>
        <end position="1344"/>
    </location>
</feature>
<feature type="compositionally biased region" description="Polar residues" evidence="2">
    <location>
        <begin position="1543"/>
        <end position="1554"/>
    </location>
</feature>
<reference evidence="3 4" key="2">
    <citation type="submission" date="2018-11" db="EMBL/GenBank/DDBJ databases">
        <authorList>
            <consortium name="Pathogen Informatics"/>
        </authorList>
    </citation>
    <scope>NUCLEOTIDE SEQUENCE [LARGE SCALE GENOMIC DNA]</scope>
</reference>
<feature type="coiled-coil region" evidence="1">
    <location>
        <begin position="275"/>
        <end position="459"/>
    </location>
</feature>
<feature type="compositionally biased region" description="Polar residues" evidence="2">
    <location>
        <begin position="1735"/>
        <end position="1749"/>
    </location>
</feature>
<feature type="compositionally biased region" description="Polar residues" evidence="2">
    <location>
        <begin position="1829"/>
        <end position="1843"/>
    </location>
</feature>
<reference evidence="5" key="1">
    <citation type="submission" date="2016-04" db="UniProtKB">
        <authorList>
            <consortium name="WormBaseParasite"/>
        </authorList>
    </citation>
    <scope>IDENTIFICATION</scope>
</reference>
<feature type="coiled-coil region" evidence="1">
    <location>
        <begin position="622"/>
        <end position="649"/>
    </location>
</feature>
<feature type="compositionally biased region" description="Low complexity" evidence="2">
    <location>
        <begin position="1628"/>
        <end position="1639"/>
    </location>
</feature>
<feature type="region of interest" description="Disordered" evidence="2">
    <location>
        <begin position="464"/>
        <end position="483"/>
    </location>
</feature>
<feature type="compositionally biased region" description="Polar residues" evidence="2">
    <location>
        <begin position="1802"/>
        <end position="1821"/>
    </location>
</feature>
<feature type="region of interest" description="Disordered" evidence="2">
    <location>
        <begin position="1618"/>
        <end position="1656"/>
    </location>
</feature>
<feature type="coiled-coil region" evidence="1">
    <location>
        <begin position="172"/>
        <end position="241"/>
    </location>
</feature>
<dbReference type="Proteomes" id="UP000278807">
    <property type="component" value="Unassembled WGS sequence"/>
</dbReference>
<keyword evidence="4" id="KW-1185">Reference proteome</keyword>
<feature type="compositionally biased region" description="Polar residues" evidence="2">
    <location>
        <begin position="470"/>
        <end position="483"/>
    </location>
</feature>
<feature type="compositionally biased region" description="Low complexity" evidence="2">
    <location>
        <begin position="1844"/>
        <end position="1855"/>
    </location>
</feature>